<dbReference type="Proteomes" id="UP000298340">
    <property type="component" value="Unassembled WGS sequence"/>
</dbReference>
<dbReference type="Proteomes" id="UP000295270">
    <property type="component" value="Unassembled WGS sequence"/>
</dbReference>
<dbReference type="EMBL" id="QWDN01000002">
    <property type="protein sequence ID" value="TEB45367.1"/>
    <property type="molecule type" value="Genomic_DNA"/>
</dbReference>
<dbReference type="EMBL" id="SLWA01000002">
    <property type="protein sequence ID" value="TCN60141.1"/>
    <property type="molecule type" value="Genomic_DNA"/>
</dbReference>
<evidence type="ECO:0000313" key="1">
    <source>
        <dbReference type="EMBL" id="TCN60141.1"/>
    </source>
</evidence>
<gene>
    <name evidence="2" type="ORF">D0809_09415</name>
    <name evidence="1" type="ORF">EV142_102761</name>
</gene>
<dbReference type="AlphaFoldDB" id="A0A4Y7UG32"/>
<organism evidence="2 4">
    <name type="scientific">Flavobacterium circumlabens</name>
    <dbReference type="NCBI Taxonomy" id="2133765"/>
    <lineage>
        <taxon>Bacteria</taxon>
        <taxon>Pseudomonadati</taxon>
        <taxon>Bacteroidota</taxon>
        <taxon>Flavobacteriia</taxon>
        <taxon>Flavobacteriales</taxon>
        <taxon>Flavobacteriaceae</taxon>
        <taxon>Flavobacterium</taxon>
    </lineage>
</organism>
<reference evidence="2 4" key="2">
    <citation type="journal article" date="2018" name="Syst. Appl. Microbiol.">
        <title>Flavobacterium circumlabens sp. nov. and Flavobacterium cupreum sp. nov., two psychrotrophic species isolated from Antarctic environmental samples.</title>
        <authorList>
            <person name="Kralova S."/>
            <person name="Busse H.J."/>
            <person name="Svec P."/>
            <person name="Maslanova I."/>
            <person name="Stankova E."/>
            <person name="Bartak M."/>
            <person name="Sedlacek I."/>
        </authorList>
    </citation>
    <scope>NUCLEOTIDE SEQUENCE [LARGE SCALE GENOMIC DNA]</scope>
    <source>
        <strain evidence="2 4">CCM 8828</strain>
    </source>
</reference>
<reference evidence="1" key="3">
    <citation type="submission" date="2019-03" db="EMBL/GenBank/DDBJ databases">
        <authorList>
            <person name="Whitman W."/>
            <person name="Huntemann M."/>
            <person name="Clum A."/>
            <person name="Pillay M."/>
            <person name="Palaniappan K."/>
            <person name="Varghese N."/>
            <person name="Mikhailova N."/>
            <person name="Stamatis D."/>
            <person name="Reddy T."/>
            <person name="Daum C."/>
            <person name="Shapiro N."/>
            <person name="Ivanova N."/>
            <person name="Kyrpides N."/>
            <person name="Woyke T."/>
        </authorList>
    </citation>
    <scope>NUCLEOTIDE SEQUENCE</scope>
    <source>
        <strain evidence="1">P5626</strain>
    </source>
</reference>
<accession>A0A4Y7UG32</accession>
<name>A0A4Y7UG32_9FLAO</name>
<dbReference type="OrthoDB" id="1495442at2"/>
<protein>
    <submittedName>
        <fullName evidence="2">Uncharacterized protein</fullName>
    </submittedName>
</protein>
<evidence type="ECO:0000313" key="3">
    <source>
        <dbReference type="Proteomes" id="UP000295270"/>
    </source>
</evidence>
<comment type="caution">
    <text evidence="2">The sequence shown here is derived from an EMBL/GenBank/DDBJ whole genome shotgun (WGS) entry which is preliminary data.</text>
</comment>
<proteinExistence type="predicted"/>
<keyword evidence="3" id="KW-1185">Reference proteome</keyword>
<evidence type="ECO:0000313" key="2">
    <source>
        <dbReference type="EMBL" id="TEB45367.1"/>
    </source>
</evidence>
<sequence length="156" mass="17797">MFYLRKRKLKRGDVVRAKIAGIPSIHTCIILEDETQNQHTRCLPICNFTGSIIPKGEYSIDISGFDLPESWFGLKKTDTWLRCNEIDCVYSLEIEEPGKIGNICKQFPKLWSHICEAIHSCAISLRLEQACDCDYKLIEKEISLGLKTKPDCGCKK</sequence>
<dbReference type="RefSeq" id="WP_132034351.1">
    <property type="nucleotide sequence ID" value="NZ_QWDN01000002.1"/>
</dbReference>
<reference evidence="1 3" key="1">
    <citation type="journal article" date="2015" name="Stand. Genomic Sci.">
        <title>Genomic Encyclopedia of Bacterial and Archaeal Type Strains, Phase III: the genomes of soil and plant-associated and newly described type strains.</title>
        <authorList>
            <person name="Whitman W.B."/>
            <person name="Woyke T."/>
            <person name="Klenk H.P."/>
            <person name="Zhou Y."/>
            <person name="Lilburn T.G."/>
            <person name="Beck B.J."/>
            <person name="De Vos P."/>
            <person name="Vandamme P."/>
            <person name="Eisen J.A."/>
            <person name="Garrity G."/>
            <person name="Hugenholtz P."/>
            <person name="Kyrpides N.C."/>
        </authorList>
    </citation>
    <scope>NUCLEOTIDE SEQUENCE [LARGE SCALE GENOMIC DNA]</scope>
    <source>
        <strain evidence="1 3">P5626</strain>
    </source>
</reference>
<evidence type="ECO:0000313" key="4">
    <source>
        <dbReference type="Proteomes" id="UP000298340"/>
    </source>
</evidence>